<comment type="caution">
    <text evidence="1">The sequence shown here is derived from an EMBL/GenBank/DDBJ whole genome shotgun (WGS) entry which is preliminary data.</text>
</comment>
<sequence>MDNFIRIVKEILENESEYEKAEKLIELMNDKTACQIALDSLEGTIGSQSIYLLYKLTQDVDIDSYIDDYIELIDNITDVLMWRVKYLEDNYGTYKSLEKEVSIDNKLLLESSDIDYLYNKYIESLDDMKNYIEEDILYSNDGIFYGIDNEYRKFDEYNGYYESEWD</sequence>
<dbReference type="EMBL" id="JACRWE010000003">
    <property type="protein sequence ID" value="MBC5996436.1"/>
    <property type="molecule type" value="Genomic_DNA"/>
</dbReference>
<dbReference type="RefSeq" id="WP_153973071.1">
    <property type="nucleotide sequence ID" value="NZ_JACRWE010000003.1"/>
</dbReference>
<accession>A0ABR7JNC5</accession>
<evidence type="ECO:0000313" key="2">
    <source>
        <dbReference type="Proteomes" id="UP000609849"/>
    </source>
</evidence>
<evidence type="ECO:0000313" key="1">
    <source>
        <dbReference type="EMBL" id="MBC5996436.1"/>
    </source>
</evidence>
<reference evidence="1 2" key="1">
    <citation type="submission" date="2020-08" db="EMBL/GenBank/DDBJ databases">
        <authorList>
            <person name="Liu C."/>
            <person name="Sun Q."/>
        </authorList>
    </citation>
    <scope>NUCLEOTIDE SEQUENCE [LARGE SCALE GENOMIC DNA]</scope>
    <source>
        <strain evidence="1 2">NSJ-18</strain>
    </source>
</reference>
<gene>
    <name evidence="1" type="ORF">H8923_06645</name>
</gene>
<dbReference type="Proteomes" id="UP000609849">
    <property type="component" value="Unassembled WGS sequence"/>
</dbReference>
<protein>
    <submittedName>
        <fullName evidence="1">Uncharacterized protein</fullName>
    </submittedName>
</protein>
<organism evidence="1 2">
    <name type="scientific">Romboutsia faecis</name>
    <dbReference type="NCBI Taxonomy" id="2764597"/>
    <lineage>
        <taxon>Bacteria</taxon>
        <taxon>Bacillati</taxon>
        <taxon>Bacillota</taxon>
        <taxon>Clostridia</taxon>
        <taxon>Peptostreptococcales</taxon>
        <taxon>Peptostreptococcaceae</taxon>
        <taxon>Romboutsia</taxon>
    </lineage>
</organism>
<proteinExistence type="predicted"/>
<keyword evidence="2" id="KW-1185">Reference proteome</keyword>
<name>A0ABR7JNC5_9FIRM</name>